<comment type="caution">
    <text evidence="2">The sequence shown here is derived from an EMBL/GenBank/DDBJ whole genome shotgun (WGS) entry which is preliminary data.</text>
</comment>
<dbReference type="EMBL" id="JAHMHQ010000003">
    <property type="protein sequence ID" value="KAK1641372.1"/>
    <property type="molecule type" value="Genomic_DNA"/>
</dbReference>
<dbReference type="AlphaFoldDB" id="A0AAJ0A3F0"/>
<protein>
    <submittedName>
        <fullName evidence="2">Uncharacterized protein</fullName>
    </submittedName>
</protein>
<sequence>MCRKIQTSPCAYRELPATRRTHEPGHVREPRPSRRKSQFNNSLTHTIPKAYGNTECE</sequence>
<keyword evidence="3" id="KW-1185">Reference proteome</keyword>
<feature type="compositionally biased region" description="Basic and acidic residues" evidence="1">
    <location>
        <begin position="16"/>
        <end position="32"/>
    </location>
</feature>
<organism evidence="2 3">
    <name type="scientific">Colletotrichum phormii</name>
    <dbReference type="NCBI Taxonomy" id="359342"/>
    <lineage>
        <taxon>Eukaryota</taxon>
        <taxon>Fungi</taxon>
        <taxon>Dikarya</taxon>
        <taxon>Ascomycota</taxon>
        <taxon>Pezizomycotina</taxon>
        <taxon>Sordariomycetes</taxon>
        <taxon>Hypocreomycetidae</taxon>
        <taxon>Glomerellales</taxon>
        <taxon>Glomerellaceae</taxon>
        <taxon>Colletotrichum</taxon>
        <taxon>Colletotrichum acutatum species complex</taxon>
    </lineage>
</organism>
<name>A0AAJ0A3F0_9PEZI</name>
<gene>
    <name evidence="2" type="ORF">BDP81DRAFT_418769</name>
</gene>
<feature type="region of interest" description="Disordered" evidence="1">
    <location>
        <begin position="16"/>
        <end position="57"/>
    </location>
</feature>
<dbReference type="RefSeq" id="XP_060449979.1">
    <property type="nucleotide sequence ID" value="XM_060589713.1"/>
</dbReference>
<proteinExistence type="predicted"/>
<evidence type="ECO:0000313" key="2">
    <source>
        <dbReference type="EMBL" id="KAK1641372.1"/>
    </source>
</evidence>
<reference evidence="2" key="1">
    <citation type="submission" date="2021-06" db="EMBL/GenBank/DDBJ databases">
        <title>Comparative genomics, transcriptomics and evolutionary studies reveal genomic signatures of adaptation to plant cell wall in hemibiotrophic fungi.</title>
        <authorList>
            <consortium name="DOE Joint Genome Institute"/>
            <person name="Baroncelli R."/>
            <person name="Diaz J.F."/>
            <person name="Benocci T."/>
            <person name="Peng M."/>
            <person name="Battaglia E."/>
            <person name="Haridas S."/>
            <person name="Andreopoulos W."/>
            <person name="Labutti K."/>
            <person name="Pangilinan J."/>
            <person name="Floch G.L."/>
            <person name="Makela M.R."/>
            <person name="Henrissat B."/>
            <person name="Grigoriev I.V."/>
            <person name="Crouch J.A."/>
            <person name="De Vries R.P."/>
            <person name="Sukno S.A."/>
            <person name="Thon M.R."/>
        </authorList>
    </citation>
    <scope>NUCLEOTIDE SEQUENCE</scope>
    <source>
        <strain evidence="2">CBS 102054</strain>
    </source>
</reference>
<evidence type="ECO:0000313" key="3">
    <source>
        <dbReference type="Proteomes" id="UP001243989"/>
    </source>
</evidence>
<dbReference type="GeneID" id="85474575"/>
<accession>A0AAJ0A3F0</accession>
<dbReference type="Proteomes" id="UP001243989">
    <property type="component" value="Unassembled WGS sequence"/>
</dbReference>
<evidence type="ECO:0000256" key="1">
    <source>
        <dbReference type="SAM" id="MobiDB-lite"/>
    </source>
</evidence>